<evidence type="ECO:0000313" key="2">
    <source>
        <dbReference type="Proteomes" id="UP000008177"/>
    </source>
</evidence>
<name>G2Y2D5_BOTF4</name>
<proteinExistence type="predicted"/>
<evidence type="ECO:0008006" key="3">
    <source>
        <dbReference type="Google" id="ProtNLM"/>
    </source>
</evidence>
<reference evidence="2" key="1">
    <citation type="journal article" date="2011" name="PLoS Genet.">
        <title>Genomic analysis of the necrotrophic fungal pathogens Sclerotinia sclerotiorum and Botrytis cinerea.</title>
        <authorList>
            <person name="Amselem J."/>
            <person name="Cuomo C.A."/>
            <person name="van Kan J.A."/>
            <person name="Viaud M."/>
            <person name="Benito E.P."/>
            <person name="Couloux A."/>
            <person name="Coutinho P.M."/>
            <person name="de Vries R.P."/>
            <person name="Dyer P.S."/>
            <person name="Fillinger S."/>
            <person name="Fournier E."/>
            <person name="Gout L."/>
            <person name="Hahn M."/>
            <person name="Kohn L."/>
            <person name="Lapalu N."/>
            <person name="Plummer K.M."/>
            <person name="Pradier J.M."/>
            <person name="Quevillon E."/>
            <person name="Sharon A."/>
            <person name="Simon A."/>
            <person name="ten Have A."/>
            <person name="Tudzynski B."/>
            <person name="Tudzynski P."/>
            <person name="Wincker P."/>
            <person name="Andrew M."/>
            <person name="Anthouard V."/>
            <person name="Beever R.E."/>
            <person name="Beffa R."/>
            <person name="Benoit I."/>
            <person name="Bouzid O."/>
            <person name="Brault B."/>
            <person name="Chen Z."/>
            <person name="Choquer M."/>
            <person name="Collemare J."/>
            <person name="Cotton P."/>
            <person name="Danchin E.G."/>
            <person name="Da Silva C."/>
            <person name="Gautier A."/>
            <person name="Giraud C."/>
            <person name="Giraud T."/>
            <person name="Gonzalez C."/>
            <person name="Grossetete S."/>
            <person name="Guldener U."/>
            <person name="Henrissat B."/>
            <person name="Howlett B.J."/>
            <person name="Kodira C."/>
            <person name="Kretschmer M."/>
            <person name="Lappartient A."/>
            <person name="Leroch M."/>
            <person name="Levis C."/>
            <person name="Mauceli E."/>
            <person name="Neuveglise C."/>
            <person name="Oeser B."/>
            <person name="Pearson M."/>
            <person name="Poulain J."/>
            <person name="Poussereau N."/>
            <person name="Quesneville H."/>
            <person name="Rascle C."/>
            <person name="Schumacher J."/>
            <person name="Segurens B."/>
            <person name="Sexton A."/>
            <person name="Silva E."/>
            <person name="Sirven C."/>
            <person name="Soanes D.M."/>
            <person name="Talbot N.J."/>
            <person name="Templeton M."/>
            <person name="Yandava C."/>
            <person name="Yarden O."/>
            <person name="Zeng Q."/>
            <person name="Rollins J.A."/>
            <person name="Lebrun M.H."/>
            <person name="Dickman M."/>
        </authorList>
    </citation>
    <scope>NUCLEOTIDE SEQUENCE [LARGE SCALE GENOMIC DNA]</scope>
    <source>
        <strain evidence="2">T4</strain>
    </source>
</reference>
<dbReference type="InParanoid" id="G2Y2D5"/>
<dbReference type="AlphaFoldDB" id="G2Y2D5"/>
<organism evidence="1 2">
    <name type="scientific">Botryotinia fuckeliana (strain T4)</name>
    <name type="common">Noble rot fungus</name>
    <name type="synonym">Botrytis cinerea</name>
    <dbReference type="NCBI Taxonomy" id="999810"/>
    <lineage>
        <taxon>Eukaryota</taxon>
        <taxon>Fungi</taxon>
        <taxon>Dikarya</taxon>
        <taxon>Ascomycota</taxon>
        <taxon>Pezizomycotina</taxon>
        <taxon>Leotiomycetes</taxon>
        <taxon>Helotiales</taxon>
        <taxon>Sclerotiniaceae</taxon>
        <taxon>Botrytis</taxon>
    </lineage>
</organism>
<evidence type="ECO:0000313" key="1">
    <source>
        <dbReference type="EMBL" id="CCD46825.1"/>
    </source>
</evidence>
<sequence>MDFMDSDVWHSNTEQLPSSNAFMDAFAHYTHNLSLPATSLSLGQVLGIGIVSYMPEYQQATTRNGFYGNDEHEFLRYCDAGIGPASQTTAYIFEPLAQGHLLLELNLQGYKKSVNIIPSMPWLGHLIHVFAAWSKLRMHPTQDFEASSLLSVDLDEANSETPVDKYGIDSVVAAEILKLAFHGAWPRCFSLNDAWNDDNSDNAGWQK</sequence>
<dbReference type="Proteomes" id="UP000008177">
    <property type="component" value="Unplaced contigs"/>
</dbReference>
<protein>
    <recommendedName>
        <fullName evidence="3">Polyketide synthase protein</fullName>
    </recommendedName>
</protein>
<accession>G2Y2D5</accession>
<dbReference type="Gene3D" id="3.40.50.720">
    <property type="entry name" value="NAD(P)-binding Rossmann-like Domain"/>
    <property type="match status" value="1"/>
</dbReference>
<dbReference type="EMBL" id="FQ790283">
    <property type="protein sequence ID" value="CCD46825.1"/>
    <property type="molecule type" value="Genomic_DNA"/>
</dbReference>
<gene>
    <name evidence="1" type="ORF">BofuT4_P115310.1</name>
</gene>
<dbReference type="HOGENOM" id="CLU_1326192_0_0_1"/>